<sequence>MSDFRTKKKSSVEEARVEHIESYGETEAKTIVASHELTTDTSTDRKAEAQLRWKIDLYVIPTVALLYALCFIDRVNIGNARLAGFERELGLKGYDYNLVLSVFYIAYIIFEIPSNMACKWIGPGWFLPGISVVFGILTICFAFVRDLKTACGIRFLLGVFESGLLPGIAYYLSRWYPRNELAFRLSLYIVMGPLSGAFSGLLASGILRLDHFGSTRGWQMIFSIEGIITVGCSLIAFFTLTDRPETARWLSQDEKDLALARIKRERVAATEVLDGFDRMKIIRGIANPVTLSTACILLLINITVQGISFFTPTVVRTIYPLNTVISQQLYSVPPFIVGAVFTLFFCGIAWRFDRRNVVMLVGAVITGIGYAMFLGSSSTATSLRYGATFVGAAGSFAFGALCNAQVSANVNSDTARSSAIGFNVMLGNIGGLIATWSYLPFDGPNYRIGNGLNLAAAGIIVVIAVLLEIWMNRDNQRRELVDAEQVLSGHNLQEAQDLEWKHPEFRWRL</sequence>
<feature type="transmembrane region" description="Helical" evidence="6">
    <location>
        <begin position="185"/>
        <end position="206"/>
    </location>
</feature>
<dbReference type="FunFam" id="1.20.1250.20:FF:000013">
    <property type="entry name" value="MFS general substrate transporter"/>
    <property type="match status" value="1"/>
</dbReference>
<dbReference type="PANTHER" id="PTHR43791:SF48">
    <property type="entry name" value="TRANSPORTER, PUTATIVE (AFU_ORTHOLOGUE AFUA_4G01000)-RELATED"/>
    <property type="match status" value="1"/>
</dbReference>
<evidence type="ECO:0000256" key="3">
    <source>
        <dbReference type="ARBA" id="ARBA00022692"/>
    </source>
</evidence>
<feature type="transmembrane region" description="Helical" evidence="6">
    <location>
        <begin position="420"/>
        <end position="439"/>
    </location>
</feature>
<dbReference type="Proteomes" id="UP000799778">
    <property type="component" value="Unassembled WGS sequence"/>
</dbReference>
<dbReference type="Pfam" id="PF07690">
    <property type="entry name" value="MFS_1"/>
    <property type="match status" value="1"/>
</dbReference>
<keyword evidence="2" id="KW-0813">Transport</keyword>
<feature type="transmembrane region" description="Helical" evidence="6">
    <location>
        <begin position="55"/>
        <end position="76"/>
    </location>
</feature>
<dbReference type="FunFam" id="1.20.1250.20:FF:000034">
    <property type="entry name" value="MFS general substrate transporter"/>
    <property type="match status" value="1"/>
</dbReference>
<feature type="transmembrane region" description="Helical" evidence="6">
    <location>
        <begin position="96"/>
        <end position="113"/>
    </location>
</feature>
<organism evidence="8 9">
    <name type="scientific">Aaosphaeria arxii CBS 175.79</name>
    <dbReference type="NCBI Taxonomy" id="1450172"/>
    <lineage>
        <taxon>Eukaryota</taxon>
        <taxon>Fungi</taxon>
        <taxon>Dikarya</taxon>
        <taxon>Ascomycota</taxon>
        <taxon>Pezizomycotina</taxon>
        <taxon>Dothideomycetes</taxon>
        <taxon>Pleosporomycetidae</taxon>
        <taxon>Pleosporales</taxon>
        <taxon>Pleosporales incertae sedis</taxon>
        <taxon>Aaosphaeria</taxon>
    </lineage>
</organism>
<comment type="subcellular location">
    <subcellularLocation>
        <location evidence="1">Membrane</location>
        <topology evidence="1">Multi-pass membrane protein</topology>
    </subcellularLocation>
</comment>
<accession>A0A6A5Y5X1</accession>
<feature type="transmembrane region" description="Helical" evidence="6">
    <location>
        <begin position="451"/>
        <end position="470"/>
    </location>
</feature>
<dbReference type="GO" id="GO:0022857">
    <property type="term" value="F:transmembrane transporter activity"/>
    <property type="evidence" value="ECO:0007669"/>
    <property type="project" value="InterPro"/>
</dbReference>
<dbReference type="GO" id="GO:0016020">
    <property type="term" value="C:membrane"/>
    <property type="evidence" value="ECO:0007669"/>
    <property type="project" value="UniProtKB-SubCell"/>
</dbReference>
<feature type="transmembrane region" description="Helical" evidence="6">
    <location>
        <begin position="125"/>
        <end position="144"/>
    </location>
</feature>
<dbReference type="PANTHER" id="PTHR43791">
    <property type="entry name" value="PERMEASE-RELATED"/>
    <property type="match status" value="1"/>
</dbReference>
<keyword evidence="3 6" id="KW-0812">Transmembrane</keyword>
<gene>
    <name evidence="8" type="ORF">BU24DRAFT_387416</name>
</gene>
<dbReference type="GeneID" id="54282363"/>
<keyword evidence="5 6" id="KW-0472">Membrane</keyword>
<dbReference type="Gene3D" id="1.20.1250.20">
    <property type="entry name" value="MFS general substrate transporter like domains"/>
    <property type="match status" value="2"/>
</dbReference>
<evidence type="ECO:0000256" key="4">
    <source>
        <dbReference type="ARBA" id="ARBA00022989"/>
    </source>
</evidence>
<dbReference type="InterPro" id="IPR036259">
    <property type="entry name" value="MFS_trans_sf"/>
</dbReference>
<keyword evidence="9" id="KW-1185">Reference proteome</keyword>
<dbReference type="InterPro" id="IPR011701">
    <property type="entry name" value="MFS"/>
</dbReference>
<feature type="transmembrane region" description="Helical" evidence="6">
    <location>
        <begin position="289"/>
        <end position="310"/>
    </location>
</feature>
<feature type="transmembrane region" description="Helical" evidence="6">
    <location>
        <begin position="156"/>
        <end position="173"/>
    </location>
</feature>
<feature type="transmembrane region" description="Helical" evidence="6">
    <location>
        <begin position="330"/>
        <end position="350"/>
    </location>
</feature>
<dbReference type="AlphaFoldDB" id="A0A6A5Y5X1"/>
<feature type="transmembrane region" description="Helical" evidence="6">
    <location>
        <begin position="357"/>
        <end position="375"/>
    </location>
</feature>
<dbReference type="PROSITE" id="PS50850">
    <property type="entry name" value="MFS"/>
    <property type="match status" value="1"/>
</dbReference>
<feature type="transmembrane region" description="Helical" evidence="6">
    <location>
        <begin position="218"/>
        <end position="240"/>
    </location>
</feature>
<reference evidence="8" key="1">
    <citation type="journal article" date="2020" name="Stud. Mycol.">
        <title>101 Dothideomycetes genomes: a test case for predicting lifestyles and emergence of pathogens.</title>
        <authorList>
            <person name="Haridas S."/>
            <person name="Albert R."/>
            <person name="Binder M."/>
            <person name="Bloem J."/>
            <person name="Labutti K."/>
            <person name="Salamov A."/>
            <person name="Andreopoulos B."/>
            <person name="Baker S."/>
            <person name="Barry K."/>
            <person name="Bills G."/>
            <person name="Bluhm B."/>
            <person name="Cannon C."/>
            <person name="Castanera R."/>
            <person name="Culley D."/>
            <person name="Daum C."/>
            <person name="Ezra D."/>
            <person name="Gonzalez J."/>
            <person name="Henrissat B."/>
            <person name="Kuo A."/>
            <person name="Liang C."/>
            <person name="Lipzen A."/>
            <person name="Lutzoni F."/>
            <person name="Magnuson J."/>
            <person name="Mondo S."/>
            <person name="Nolan M."/>
            <person name="Ohm R."/>
            <person name="Pangilinan J."/>
            <person name="Park H.-J."/>
            <person name="Ramirez L."/>
            <person name="Alfaro M."/>
            <person name="Sun H."/>
            <person name="Tritt A."/>
            <person name="Yoshinaga Y."/>
            <person name="Zwiers L.-H."/>
            <person name="Turgeon B."/>
            <person name="Goodwin S."/>
            <person name="Spatafora J."/>
            <person name="Crous P."/>
            <person name="Grigoriev I."/>
        </authorList>
    </citation>
    <scope>NUCLEOTIDE SEQUENCE</scope>
    <source>
        <strain evidence="8">CBS 175.79</strain>
    </source>
</reference>
<evidence type="ECO:0000256" key="5">
    <source>
        <dbReference type="ARBA" id="ARBA00023136"/>
    </source>
</evidence>
<feature type="transmembrane region" description="Helical" evidence="6">
    <location>
        <begin position="387"/>
        <end position="408"/>
    </location>
</feature>
<dbReference type="OrthoDB" id="2985014at2759"/>
<dbReference type="SUPFAM" id="SSF103473">
    <property type="entry name" value="MFS general substrate transporter"/>
    <property type="match status" value="1"/>
</dbReference>
<evidence type="ECO:0000256" key="1">
    <source>
        <dbReference type="ARBA" id="ARBA00004141"/>
    </source>
</evidence>
<evidence type="ECO:0000256" key="6">
    <source>
        <dbReference type="SAM" id="Phobius"/>
    </source>
</evidence>
<dbReference type="RefSeq" id="XP_033388509.1">
    <property type="nucleotide sequence ID" value="XM_033524966.1"/>
</dbReference>
<protein>
    <submittedName>
        <fullName evidence="8">MFS general substrate transporter</fullName>
    </submittedName>
</protein>
<keyword evidence="4 6" id="KW-1133">Transmembrane helix</keyword>
<name>A0A6A5Y5X1_9PLEO</name>
<dbReference type="InterPro" id="IPR020846">
    <property type="entry name" value="MFS_dom"/>
</dbReference>
<evidence type="ECO:0000259" key="7">
    <source>
        <dbReference type="PROSITE" id="PS50850"/>
    </source>
</evidence>
<proteinExistence type="predicted"/>
<evidence type="ECO:0000313" key="9">
    <source>
        <dbReference type="Proteomes" id="UP000799778"/>
    </source>
</evidence>
<evidence type="ECO:0000313" key="8">
    <source>
        <dbReference type="EMBL" id="KAF2020170.1"/>
    </source>
</evidence>
<evidence type="ECO:0000256" key="2">
    <source>
        <dbReference type="ARBA" id="ARBA00022448"/>
    </source>
</evidence>
<dbReference type="EMBL" id="ML978067">
    <property type="protein sequence ID" value="KAF2020170.1"/>
    <property type="molecule type" value="Genomic_DNA"/>
</dbReference>
<feature type="domain" description="Major facilitator superfamily (MFS) profile" evidence="7">
    <location>
        <begin position="59"/>
        <end position="476"/>
    </location>
</feature>